<evidence type="ECO:0000256" key="6">
    <source>
        <dbReference type="SAM" id="Phobius"/>
    </source>
</evidence>
<evidence type="ECO:0000256" key="4">
    <source>
        <dbReference type="ARBA" id="ARBA00022989"/>
    </source>
</evidence>
<comment type="subcellular location">
    <subcellularLocation>
        <location evidence="1">Cell membrane</location>
        <topology evidence="1">Multi-pass membrane protein</topology>
    </subcellularLocation>
</comment>
<keyword evidence="4 6" id="KW-1133">Transmembrane helix</keyword>
<evidence type="ECO:0000259" key="7">
    <source>
        <dbReference type="Pfam" id="PF02687"/>
    </source>
</evidence>
<gene>
    <name evidence="9" type="ORF">L9G74_11935</name>
</gene>
<evidence type="ECO:0000313" key="9">
    <source>
        <dbReference type="EMBL" id="MCS4557153.1"/>
    </source>
</evidence>
<dbReference type="Proteomes" id="UP001201549">
    <property type="component" value="Unassembled WGS sequence"/>
</dbReference>
<feature type="transmembrane region" description="Helical" evidence="6">
    <location>
        <begin position="21"/>
        <end position="44"/>
    </location>
</feature>
<feature type="transmembrane region" description="Helical" evidence="6">
    <location>
        <begin position="328"/>
        <end position="353"/>
    </location>
</feature>
<keyword evidence="10" id="KW-1185">Reference proteome</keyword>
<comment type="caution">
    <text evidence="9">The sequence shown here is derived from an EMBL/GenBank/DDBJ whole genome shotgun (WGS) entry which is preliminary data.</text>
</comment>
<keyword evidence="5 6" id="KW-0472">Membrane</keyword>
<reference evidence="9 10" key="1">
    <citation type="submission" date="2022-02" db="EMBL/GenBank/DDBJ databases">
        <authorList>
            <person name="Zhuang L."/>
        </authorList>
    </citation>
    <scope>NUCLEOTIDE SEQUENCE [LARGE SCALE GENOMIC DNA]</scope>
    <source>
        <strain evidence="9 10">C32</strain>
    </source>
</reference>
<dbReference type="InterPro" id="IPR003838">
    <property type="entry name" value="ABC3_permease_C"/>
</dbReference>
<reference evidence="10" key="2">
    <citation type="submission" date="2023-07" db="EMBL/GenBank/DDBJ databases">
        <title>Shewanella mangrovi sp. nov., an acetaldehyde- degrading bacterium isolated from mangrove sediment.</title>
        <authorList>
            <person name="Liu Y."/>
        </authorList>
    </citation>
    <scope>NUCLEOTIDE SEQUENCE [LARGE SCALE GENOMIC DNA]</scope>
    <source>
        <strain evidence="10">C32</strain>
    </source>
</reference>
<dbReference type="EMBL" id="JAKOGG010000007">
    <property type="protein sequence ID" value="MCS4557153.1"/>
    <property type="molecule type" value="Genomic_DNA"/>
</dbReference>
<dbReference type="Pfam" id="PF02687">
    <property type="entry name" value="FtsX"/>
    <property type="match status" value="1"/>
</dbReference>
<evidence type="ECO:0000256" key="3">
    <source>
        <dbReference type="ARBA" id="ARBA00022692"/>
    </source>
</evidence>
<feature type="domain" description="MacB-like periplasmic core" evidence="8">
    <location>
        <begin position="20"/>
        <end position="228"/>
    </location>
</feature>
<evidence type="ECO:0000256" key="5">
    <source>
        <dbReference type="ARBA" id="ARBA00023136"/>
    </source>
</evidence>
<evidence type="ECO:0000256" key="1">
    <source>
        <dbReference type="ARBA" id="ARBA00004651"/>
    </source>
</evidence>
<organism evidence="9 10">
    <name type="scientific">Shewanella electrica</name>
    <dbReference type="NCBI Taxonomy" id="515560"/>
    <lineage>
        <taxon>Bacteria</taxon>
        <taxon>Pseudomonadati</taxon>
        <taxon>Pseudomonadota</taxon>
        <taxon>Gammaproteobacteria</taxon>
        <taxon>Alteromonadales</taxon>
        <taxon>Shewanellaceae</taxon>
        <taxon>Shewanella</taxon>
    </lineage>
</organism>
<dbReference type="InterPro" id="IPR025857">
    <property type="entry name" value="MacB_PCD"/>
</dbReference>
<feature type="domain" description="ABC3 transporter permease C-terminal" evidence="7">
    <location>
        <begin position="332"/>
        <end position="448"/>
    </location>
</feature>
<name>A0ABT2FLK2_9GAMM</name>
<evidence type="ECO:0000313" key="10">
    <source>
        <dbReference type="Proteomes" id="UP001201549"/>
    </source>
</evidence>
<evidence type="ECO:0000256" key="2">
    <source>
        <dbReference type="ARBA" id="ARBA00022475"/>
    </source>
</evidence>
<protein>
    <submittedName>
        <fullName evidence="9">ABC transporter permease</fullName>
    </submittedName>
</protein>
<accession>A0ABT2FLK2</accession>
<keyword evidence="2" id="KW-1003">Cell membrane</keyword>
<feature type="transmembrane region" description="Helical" evidence="6">
    <location>
        <begin position="381"/>
        <end position="406"/>
    </location>
</feature>
<dbReference type="InterPro" id="IPR050250">
    <property type="entry name" value="Macrolide_Exporter_MacB"/>
</dbReference>
<sequence length="455" mass="50542">MFTYYLQLAWRSIRRAPIISSLMILTLAVGVAVSMTMLTLQHVMSNNGLAERNSQIFALQLNNTGNKTGASGDQSQDTSSNVMPRSLTYRTVNTLLDNPEIAPHQAAMFSMHYVLTLPDSDLSPAEELIRATSRDFFALFGVPFIYGEVWSAKADDELTSVVVIDNTLNQRLFNGENSVGRQLLLDDVPYQVVGVVQDFMPKPSVQDLSMGAFGGNRHIYLPFGMVQQPNLLNNFKGTLSCQFHQQGVEFPQERQAQRDFILNNRCYWLQYWVELPDLQTRDKYVAFLSAYFDQQKSNGFFTQAFGYALSTPAQWLQLNNVVSNDTKIITWLALVFLIVCIINAVALVLAKLLKQAPEAGMRRALGASKTAIFSQSLIETLLIGVLGGVIGIGLSQLGLLLLRVLLAKDEAAVLHSDWLMLAVTVLMAVVASIVAGLYPAWRISYAQPAKYLNQK</sequence>
<dbReference type="PANTHER" id="PTHR30572:SF18">
    <property type="entry name" value="ABC-TYPE MACROLIDE FAMILY EXPORT SYSTEM PERMEASE COMPONENT 2"/>
    <property type="match status" value="1"/>
</dbReference>
<evidence type="ECO:0000259" key="8">
    <source>
        <dbReference type="Pfam" id="PF12704"/>
    </source>
</evidence>
<feature type="transmembrane region" description="Helical" evidence="6">
    <location>
        <begin position="418"/>
        <end position="441"/>
    </location>
</feature>
<dbReference type="RefSeq" id="WP_238896631.1">
    <property type="nucleotide sequence ID" value="NZ_JAKOGG010000007.1"/>
</dbReference>
<dbReference type="PANTHER" id="PTHR30572">
    <property type="entry name" value="MEMBRANE COMPONENT OF TRANSPORTER-RELATED"/>
    <property type="match status" value="1"/>
</dbReference>
<keyword evidence="3 6" id="KW-0812">Transmembrane</keyword>
<dbReference type="Pfam" id="PF12704">
    <property type="entry name" value="MacB_PCD"/>
    <property type="match status" value="1"/>
</dbReference>
<proteinExistence type="predicted"/>